<dbReference type="InterPro" id="IPR050832">
    <property type="entry name" value="Bact_Acetyltransf"/>
</dbReference>
<keyword evidence="2 4" id="KW-0012">Acyltransferase</keyword>
<evidence type="ECO:0000256" key="1">
    <source>
        <dbReference type="ARBA" id="ARBA00022679"/>
    </source>
</evidence>
<protein>
    <submittedName>
        <fullName evidence="4">N-acetyltransferase</fullName>
        <ecNumber evidence="4">2.3.1.-</ecNumber>
    </submittedName>
</protein>
<evidence type="ECO:0000259" key="3">
    <source>
        <dbReference type="PROSITE" id="PS51186"/>
    </source>
</evidence>
<feature type="domain" description="N-acetyltransferase" evidence="3">
    <location>
        <begin position="4"/>
        <end position="155"/>
    </location>
</feature>
<gene>
    <name evidence="4" type="ORF">V1634_23555</name>
</gene>
<proteinExistence type="predicted"/>
<dbReference type="Gene3D" id="3.40.630.30">
    <property type="match status" value="1"/>
</dbReference>
<dbReference type="GO" id="GO:0016746">
    <property type="term" value="F:acyltransferase activity"/>
    <property type="evidence" value="ECO:0007669"/>
    <property type="project" value="UniProtKB-KW"/>
</dbReference>
<keyword evidence="1 4" id="KW-0808">Transferase</keyword>
<dbReference type="InterPro" id="IPR016181">
    <property type="entry name" value="Acyl_CoA_acyltransferase"/>
</dbReference>
<dbReference type="CDD" id="cd04301">
    <property type="entry name" value="NAT_SF"/>
    <property type="match status" value="1"/>
</dbReference>
<comment type="caution">
    <text evidence="4">The sequence shown here is derived from an EMBL/GenBank/DDBJ whole genome shotgun (WGS) entry which is preliminary data.</text>
</comment>
<evidence type="ECO:0000256" key="2">
    <source>
        <dbReference type="ARBA" id="ARBA00023315"/>
    </source>
</evidence>
<accession>A0ABU7SIR4</accession>
<sequence>MTTVRLRAEGPADAVAIRQLVAEAFASPDTRLPAEVQLVEALRVSDAWLPELSMVAEVDGELVGYALLSRVEVWPGGLPALALGPVAVRPSRQRRGYGQDVVRAALDAAAELGERLVVVLGNPAYYRRFGFEPAARFGLTSQWSGLGDPWQVLVLPSVDGSDDPVPSGEVTFPPPWSQV</sequence>
<dbReference type="InterPro" id="IPR000182">
    <property type="entry name" value="GNAT_dom"/>
</dbReference>
<dbReference type="PANTHER" id="PTHR43877:SF1">
    <property type="entry name" value="ACETYLTRANSFERASE"/>
    <property type="match status" value="1"/>
</dbReference>
<organism evidence="4 5">
    <name type="scientific">Plantactinospora veratri</name>
    <dbReference type="NCBI Taxonomy" id="1436122"/>
    <lineage>
        <taxon>Bacteria</taxon>
        <taxon>Bacillati</taxon>
        <taxon>Actinomycetota</taxon>
        <taxon>Actinomycetes</taxon>
        <taxon>Micromonosporales</taxon>
        <taxon>Micromonosporaceae</taxon>
        <taxon>Plantactinospora</taxon>
    </lineage>
</organism>
<dbReference type="Proteomes" id="UP001339911">
    <property type="component" value="Unassembled WGS sequence"/>
</dbReference>
<dbReference type="RefSeq" id="WP_331210068.1">
    <property type="nucleotide sequence ID" value="NZ_JAZGQL010000019.1"/>
</dbReference>
<dbReference type="EC" id="2.3.1.-" evidence="4"/>
<reference evidence="4 5" key="1">
    <citation type="submission" date="2024-01" db="EMBL/GenBank/DDBJ databases">
        <title>Genome insights into Plantactinospora veratri sp. nov.</title>
        <authorList>
            <person name="Wang L."/>
        </authorList>
    </citation>
    <scope>NUCLEOTIDE SEQUENCE [LARGE SCALE GENOMIC DNA]</scope>
    <source>
        <strain evidence="4 5">NEAU-FHS4</strain>
    </source>
</reference>
<dbReference type="PANTHER" id="PTHR43877">
    <property type="entry name" value="AMINOALKYLPHOSPHONATE N-ACETYLTRANSFERASE-RELATED-RELATED"/>
    <property type="match status" value="1"/>
</dbReference>
<dbReference type="PROSITE" id="PS51186">
    <property type="entry name" value="GNAT"/>
    <property type="match status" value="1"/>
</dbReference>
<keyword evidence="5" id="KW-1185">Reference proteome</keyword>
<dbReference type="EMBL" id="JAZGQL010000019">
    <property type="protein sequence ID" value="MEE6309815.1"/>
    <property type="molecule type" value="Genomic_DNA"/>
</dbReference>
<evidence type="ECO:0000313" key="4">
    <source>
        <dbReference type="EMBL" id="MEE6309815.1"/>
    </source>
</evidence>
<name>A0ABU7SIR4_9ACTN</name>
<evidence type="ECO:0000313" key="5">
    <source>
        <dbReference type="Proteomes" id="UP001339911"/>
    </source>
</evidence>
<dbReference type="SUPFAM" id="SSF55729">
    <property type="entry name" value="Acyl-CoA N-acyltransferases (Nat)"/>
    <property type="match status" value="1"/>
</dbReference>
<dbReference type="Pfam" id="PF00583">
    <property type="entry name" value="Acetyltransf_1"/>
    <property type="match status" value="1"/>
</dbReference>